<dbReference type="AlphaFoldDB" id="A0A6J4S866"/>
<proteinExistence type="predicted"/>
<reference evidence="2" key="1">
    <citation type="submission" date="2020-02" db="EMBL/GenBank/DDBJ databases">
        <authorList>
            <person name="Meier V. D."/>
        </authorList>
    </citation>
    <scope>NUCLEOTIDE SEQUENCE</scope>
    <source>
        <strain evidence="2">AVDCRST_MAG65</strain>
    </source>
</reference>
<organism evidence="2">
    <name type="scientific">uncultured Solirubrobacteraceae bacterium</name>
    <dbReference type="NCBI Taxonomy" id="1162706"/>
    <lineage>
        <taxon>Bacteria</taxon>
        <taxon>Bacillati</taxon>
        <taxon>Actinomycetota</taxon>
        <taxon>Thermoleophilia</taxon>
        <taxon>Solirubrobacterales</taxon>
        <taxon>Solirubrobacteraceae</taxon>
        <taxon>environmental samples</taxon>
    </lineage>
</organism>
<sequence>GSAQRSARRGQPARCAADHRAARRLLRLSACRVPVRGRSRDSGVSARGSRRRPHAARRARARGDRGAAGRRTGRAADRPQRDGCANRGRCGVDRRSPRLRDQVELGLGAPGRAAFHPRL</sequence>
<gene>
    <name evidence="2" type="ORF">AVDCRST_MAG65-2089</name>
</gene>
<evidence type="ECO:0000313" key="2">
    <source>
        <dbReference type="EMBL" id="CAA9492240.1"/>
    </source>
</evidence>
<feature type="non-terminal residue" evidence="2">
    <location>
        <position position="1"/>
    </location>
</feature>
<feature type="compositionally biased region" description="Basic and acidic residues" evidence="1">
    <location>
        <begin position="90"/>
        <end position="103"/>
    </location>
</feature>
<name>A0A6J4S866_9ACTN</name>
<accession>A0A6J4S866</accession>
<feature type="non-terminal residue" evidence="2">
    <location>
        <position position="119"/>
    </location>
</feature>
<dbReference type="EMBL" id="CADCVL010000365">
    <property type="protein sequence ID" value="CAA9492240.1"/>
    <property type="molecule type" value="Genomic_DNA"/>
</dbReference>
<protein>
    <submittedName>
        <fullName evidence="2">Uncharacterized protein</fullName>
    </submittedName>
</protein>
<feature type="compositionally biased region" description="Basic residues" evidence="1">
    <location>
        <begin position="48"/>
        <end position="60"/>
    </location>
</feature>
<evidence type="ECO:0000256" key="1">
    <source>
        <dbReference type="SAM" id="MobiDB-lite"/>
    </source>
</evidence>
<feature type="region of interest" description="Disordered" evidence="1">
    <location>
        <begin position="32"/>
        <end position="119"/>
    </location>
</feature>